<gene>
    <name evidence="2" type="ORF">SAMN05444682_103468</name>
</gene>
<keyword evidence="1" id="KW-0472">Membrane</keyword>
<feature type="transmembrane region" description="Helical" evidence="1">
    <location>
        <begin position="200"/>
        <end position="219"/>
    </location>
</feature>
<keyword evidence="3" id="KW-1185">Reference proteome</keyword>
<keyword evidence="1" id="KW-1133">Transmembrane helix</keyword>
<reference evidence="2 3" key="1">
    <citation type="submission" date="2016-10" db="EMBL/GenBank/DDBJ databases">
        <authorList>
            <person name="de Groot N.N."/>
        </authorList>
    </citation>
    <scope>NUCLEOTIDE SEQUENCE [LARGE SCALE GENOMIC DNA]</scope>
    <source>
        <strain evidence="2 3">RK1</strain>
    </source>
</reference>
<evidence type="ECO:0000313" key="3">
    <source>
        <dbReference type="Proteomes" id="UP000198670"/>
    </source>
</evidence>
<evidence type="ECO:0000256" key="1">
    <source>
        <dbReference type="SAM" id="Phobius"/>
    </source>
</evidence>
<dbReference type="Proteomes" id="UP000198670">
    <property type="component" value="Unassembled WGS sequence"/>
</dbReference>
<dbReference type="AlphaFoldDB" id="A0A1I3HS09"/>
<accession>A0A1I3HS09</accession>
<dbReference type="STRING" id="1477437.SAMN05444682_103468"/>
<feature type="transmembrane region" description="Helical" evidence="1">
    <location>
        <begin position="46"/>
        <end position="70"/>
    </location>
</feature>
<dbReference type="RefSeq" id="WP_090626224.1">
    <property type="nucleotide sequence ID" value="NZ_FOQO01000003.1"/>
</dbReference>
<feature type="transmembrane region" description="Helical" evidence="1">
    <location>
        <begin position="21"/>
        <end position="40"/>
    </location>
</feature>
<proteinExistence type="predicted"/>
<evidence type="ECO:0000313" key="2">
    <source>
        <dbReference type="EMBL" id="SFI38441.1"/>
    </source>
</evidence>
<dbReference type="OrthoDB" id="782988at2"/>
<keyword evidence="1" id="KW-0812">Transmembrane</keyword>
<sequence length="398" mass="45634">MTELRKRNIPYGAERFGIFTYKALIWLFLGIVVGSFVAQMQGFMPIWFLVVLILGSIGLGWVFALVYLGYIDHKARMSAFDPAFGTNSGAPARIDRIHYAGLRMMETRDLMIIEVTVFPTSGEPYQTTVRQFIRAEDLEQLNEGAIVTFYEEVHDHGYGTVSPGLPGEFRTDVKAVQADKVYPERRRTGLLLLIGRNPTVFTRLVSMVLIFALFSFGFLSPYRVTGNLDWLRMRMTYFPQKLIFQYKGNFNPEVFKKAYDKAIAYVGDRRIESVLFYKDFTDVRAEDPNKPGYIAHATIRGNSVEEGIMSLTTADTERLFTVESVRYDLFKKALEDAATDHDIEDIMYIGVRKGTRWGTRDRRIPPDYTQYHVDIHVVFKGGHESLDYHGETGERLPE</sequence>
<protein>
    <submittedName>
        <fullName evidence="2">Uncharacterized protein</fullName>
    </submittedName>
</protein>
<name>A0A1I3HS09_9SPHI</name>
<dbReference type="EMBL" id="FOQO01000003">
    <property type="protein sequence ID" value="SFI38441.1"/>
    <property type="molecule type" value="Genomic_DNA"/>
</dbReference>
<organism evidence="2 3">
    <name type="scientific">Parapedobacter indicus</name>
    <dbReference type="NCBI Taxonomy" id="1477437"/>
    <lineage>
        <taxon>Bacteria</taxon>
        <taxon>Pseudomonadati</taxon>
        <taxon>Bacteroidota</taxon>
        <taxon>Sphingobacteriia</taxon>
        <taxon>Sphingobacteriales</taxon>
        <taxon>Sphingobacteriaceae</taxon>
        <taxon>Parapedobacter</taxon>
    </lineage>
</organism>